<organism evidence="11 12">
    <name type="scientific">Gracilibacillus salinarum</name>
    <dbReference type="NCBI Taxonomy" id="2932255"/>
    <lineage>
        <taxon>Bacteria</taxon>
        <taxon>Bacillati</taxon>
        <taxon>Bacillota</taxon>
        <taxon>Bacilli</taxon>
        <taxon>Bacillales</taxon>
        <taxon>Bacillaceae</taxon>
        <taxon>Gracilibacillus</taxon>
    </lineage>
</organism>
<evidence type="ECO:0000313" key="12">
    <source>
        <dbReference type="Proteomes" id="UP000831537"/>
    </source>
</evidence>
<dbReference type="InterPro" id="IPR000298">
    <property type="entry name" value="Cyt_c_oxidase-like_su3"/>
</dbReference>
<feature type="transmembrane region" description="Helical" evidence="8">
    <location>
        <begin position="717"/>
        <end position="736"/>
    </location>
</feature>
<keyword evidence="7" id="KW-0813">Transport</keyword>
<dbReference type="PANTHER" id="PTHR10422">
    <property type="entry name" value="CYTOCHROME C OXIDASE SUBUNIT 1"/>
    <property type="match status" value="1"/>
</dbReference>
<feature type="transmembrane region" description="Helical" evidence="8">
    <location>
        <begin position="602"/>
        <end position="622"/>
    </location>
</feature>
<keyword evidence="7" id="KW-0349">Heme</keyword>
<feature type="domain" description="Heme-copper oxidase subunit III family profile" evidence="9">
    <location>
        <begin position="571"/>
        <end position="823"/>
    </location>
</feature>
<evidence type="ECO:0000259" key="10">
    <source>
        <dbReference type="PROSITE" id="PS50855"/>
    </source>
</evidence>
<dbReference type="InterPro" id="IPR023616">
    <property type="entry name" value="Cyt_c_oxase-like_su1_dom"/>
</dbReference>
<keyword evidence="12" id="KW-1185">Reference proteome</keyword>
<feature type="transmembrane region" description="Helical" evidence="8">
    <location>
        <begin position="416"/>
        <end position="434"/>
    </location>
</feature>
<dbReference type="RefSeq" id="WP_244746664.1">
    <property type="nucleotide sequence ID" value="NZ_CP095071.1"/>
</dbReference>
<dbReference type="Pfam" id="PF00510">
    <property type="entry name" value="COX3"/>
    <property type="match status" value="1"/>
</dbReference>
<evidence type="ECO:0000259" key="9">
    <source>
        <dbReference type="PROSITE" id="PS50253"/>
    </source>
</evidence>
<keyword evidence="4 7" id="KW-0249">Electron transport</keyword>
<feature type="transmembrane region" description="Helical" evidence="8">
    <location>
        <begin position="184"/>
        <end position="210"/>
    </location>
</feature>
<evidence type="ECO:0000256" key="5">
    <source>
        <dbReference type="ARBA" id="ARBA00022989"/>
    </source>
</evidence>
<dbReference type="PROSITE" id="PS50253">
    <property type="entry name" value="COX3"/>
    <property type="match status" value="1"/>
</dbReference>
<dbReference type="PANTHER" id="PTHR10422:SF44">
    <property type="entry name" value="CYTOCHROME C OXIDASE SUBUNIT 1"/>
    <property type="match status" value="1"/>
</dbReference>
<feature type="transmembrane region" description="Helical" evidence="8">
    <location>
        <begin position="374"/>
        <end position="396"/>
    </location>
</feature>
<keyword evidence="7" id="KW-0408">Iron</keyword>
<evidence type="ECO:0000256" key="2">
    <source>
        <dbReference type="ARBA" id="ARBA00022660"/>
    </source>
</evidence>
<dbReference type="Proteomes" id="UP000831537">
    <property type="component" value="Chromosome"/>
</dbReference>
<dbReference type="PROSITE" id="PS00077">
    <property type="entry name" value="COX1_CUB"/>
    <property type="match status" value="1"/>
</dbReference>
<dbReference type="Gene3D" id="1.20.120.80">
    <property type="entry name" value="Cytochrome c oxidase, subunit III, four-helix bundle"/>
    <property type="match status" value="1"/>
</dbReference>
<dbReference type="CDD" id="cd01662">
    <property type="entry name" value="Ubiquinol_Oxidase_I"/>
    <property type="match status" value="1"/>
</dbReference>
<protein>
    <submittedName>
        <fullName evidence="11">Cbb3-type cytochrome c oxidase subunit I</fullName>
    </submittedName>
</protein>
<dbReference type="SUPFAM" id="SSF81442">
    <property type="entry name" value="Cytochrome c oxidase subunit I-like"/>
    <property type="match status" value="1"/>
</dbReference>
<evidence type="ECO:0000256" key="7">
    <source>
        <dbReference type="RuleBase" id="RU000370"/>
    </source>
</evidence>
<evidence type="ECO:0000256" key="1">
    <source>
        <dbReference type="ARBA" id="ARBA00004141"/>
    </source>
</evidence>
<dbReference type="PRINTS" id="PR01165">
    <property type="entry name" value="CYCOXIDASEI"/>
</dbReference>
<feature type="transmembrane region" description="Helical" evidence="8">
    <location>
        <begin position="104"/>
        <end position="127"/>
    </location>
</feature>
<keyword evidence="7" id="KW-0479">Metal-binding</keyword>
<feature type="transmembrane region" description="Helical" evidence="8">
    <location>
        <begin position="446"/>
        <end position="467"/>
    </location>
</feature>
<dbReference type="Pfam" id="PF00115">
    <property type="entry name" value="COX1"/>
    <property type="match status" value="1"/>
</dbReference>
<keyword evidence="5 8" id="KW-1133">Transmembrane helix</keyword>
<feature type="transmembrane region" description="Helical" evidence="8">
    <location>
        <begin position="338"/>
        <end position="362"/>
    </location>
</feature>
<evidence type="ECO:0000313" key="11">
    <source>
        <dbReference type="EMBL" id="UOQ86348.1"/>
    </source>
</evidence>
<keyword evidence="2 7" id="KW-0679">Respiratory chain</keyword>
<dbReference type="PROSITE" id="PS50855">
    <property type="entry name" value="COX1"/>
    <property type="match status" value="1"/>
</dbReference>
<comment type="similarity">
    <text evidence="7">Belongs to the heme-copper respiratory oxidase family.</text>
</comment>
<dbReference type="SUPFAM" id="SSF81452">
    <property type="entry name" value="Cytochrome c oxidase subunit III-like"/>
    <property type="match status" value="1"/>
</dbReference>
<feature type="transmembrane region" description="Helical" evidence="8">
    <location>
        <begin position="222"/>
        <end position="248"/>
    </location>
</feature>
<dbReference type="InterPro" id="IPR035973">
    <property type="entry name" value="Cyt_c_oxidase_su3-like_sf"/>
</dbReference>
<feature type="transmembrane region" description="Helical" evidence="8">
    <location>
        <begin position="682"/>
        <end position="705"/>
    </location>
</feature>
<dbReference type="InterPro" id="IPR000883">
    <property type="entry name" value="Cyt_C_Oxase_1"/>
</dbReference>
<feature type="transmembrane region" description="Helical" evidence="8">
    <location>
        <begin position="268"/>
        <end position="292"/>
    </location>
</feature>
<feature type="transmembrane region" description="Helical" evidence="8">
    <location>
        <begin position="54"/>
        <end position="75"/>
    </location>
</feature>
<feature type="transmembrane region" description="Helical" evidence="8">
    <location>
        <begin position="756"/>
        <end position="781"/>
    </location>
</feature>
<dbReference type="InterPro" id="IPR036927">
    <property type="entry name" value="Cyt_c_oxase-like_su1_sf"/>
</dbReference>
<feature type="transmembrane region" description="Helical" evidence="8">
    <location>
        <begin position="649"/>
        <end position="670"/>
    </location>
</feature>
<evidence type="ECO:0000256" key="4">
    <source>
        <dbReference type="ARBA" id="ARBA00022982"/>
    </source>
</evidence>
<dbReference type="InterPro" id="IPR013833">
    <property type="entry name" value="Cyt_c_oxidase_su3_a-hlx"/>
</dbReference>
<evidence type="ECO:0000256" key="3">
    <source>
        <dbReference type="ARBA" id="ARBA00022692"/>
    </source>
</evidence>
<feature type="transmembrane region" description="Helical" evidence="8">
    <location>
        <begin position="802"/>
        <end position="822"/>
    </location>
</feature>
<feature type="transmembrane region" description="Helical" evidence="8">
    <location>
        <begin position="487"/>
        <end position="512"/>
    </location>
</feature>
<comment type="subcellular location">
    <subcellularLocation>
        <location evidence="1">Membrane</location>
        <topology evidence="1">Multi-pass membrane protein</topology>
    </subcellularLocation>
</comment>
<feature type="domain" description="Cytochrome oxidase subunit I profile" evidence="10">
    <location>
        <begin position="36"/>
        <end position="551"/>
    </location>
</feature>
<accession>A0ABY4GPN2</accession>
<dbReference type="InterPro" id="IPR023615">
    <property type="entry name" value="Cyt_c_Oxase_su1_BS"/>
</dbReference>
<keyword evidence="6 8" id="KW-0472">Membrane</keyword>
<sequence>MEIAGQSLYQQSDVIAAWAFSIIGFACILYYLTKKRKWGMIWGYVTTTNHRKIGMMYLLSGVIFFLRGGIDALLIRTQLIAPEMNFWVFQGDKYNGLFTTHGTIMIFFVAMPLLIGLMNVVIPLQIGASDLAFPVMNSLSFWLFFSGAVLFNLSFFFASPPNAGWTAYAPLSVTEFTPGAGNSFYIFSLQISGIGTLLTAVNMMVTILRLRAPGMKMLRMPLFTWATFVTSALIIIAFSALSVALYLLMFDRMFGTSFFGSDEGYPLYWQHLFWIFGHPEVYVLALPAFGIFSDVISTFSKKQIFGYSSMVLSIILIGFLGFMVWVHHMFTVGLGPMVNTFFAITTMLIAVPTGIKVFNWLFTMRNGRIQFTVPMLFAIGFIPSFVMGGVTGVMLAVPAADFQFHDSYFVVGHFHYTILGATILGIFAGIYYWYPKITGKKLNETLGKWHFWLFVIGFHLTFFPMHFSGLQGMPRRVFTYTEEDGLFIFNFISTIGAFLMGIGMLFFVWNIYKTYQSEKNVQADCWDGRTLEWTVPSPPTEKIFDPPPVVSAIDPLWESKINNKPLFQADQMRPSPVSSGTMIPPLLAGMLFVFSLSMIYHWFYPAILTAAATLAVIIILSWKDKRKQVFKEMNRDDNKELFQDKRIGFFLYLIIDVTMFVMLFATYFIYTPGSTGPKPEEVFEIKTVVLSSIFLLSSSATLYFAETQFRKKQSRHFYIGWSLTVLLGLAFLIVEIGEFYKYWTEGYQLDSNVFLASFYVLVGLHAAHVMFGLGWMLQLFIQWKQKKLPSGLYKEKQIIIGYYWHFVDIIWVFIVLIVYLPYLI</sequence>
<feature type="transmembrane region" description="Helical" evidence="8">
    <location>
        <begin position="139"/>
        <end position="158"/>
    </location>
</feature>
<evidence type="ECO:0000256" key="6">
    <source>
        <dbReference type="ARBA" id="ARBA00023136"/>
    </source>
</evidence>
<proteinExistence type="inferred from homology"/>
<keyword evidence="3 7" id="KW-0812">Transmembrane</keyword>
<feature type="transmembrane region" description="Helical" evidence="8">
    <location>
        <begin position="577"/>
        <end position="596"/>
    </location>
</feature>
<name>A0ABY4GPN2_9BACI</name>
<gene>
    <name evidence="11" type="ORF">MUN87_05540</name>
</gene>
<feature type="transmembrane region" description="Helical" evidence="8">
    <location>
        <begin position="15"/>
        <end position="33"/>
    </location>
</feature>
<reference evidence="11 12" key="1">
    <citation type="submission" date="2022-04" db="EMBL/GenBank/DDBJ databases">
        <title>Gracilibacillus sp. isolated from saltern.</title>
        <authorList>
            <person name="Won M."/>
            <person name="Lee C.-M."/>
            <person name="Woen H.-Y."/>
            <person name="Kwon S.-W."/>
        </authorList>
    </citation>
    <scope>NUCLEOTIDE SEQUENCE [LARGE SCALE GENOMIC DNA]</scope>
    <source>
        <strain evidence="11 12">SSPM10-3</strain>
    </source>
</reference>
<evidence type="ECO:0000256" key="8">
    <source>
        <dbReference type="SAM" id="Phobius"/>
    </source>
</evidence>
<feature type="transmembrane region" description="Helical" evidence="8">
    <location>
        <begin position="304"/>
        <end position="326"/>
    </location>
</feature>
<dbReference type="Gene3D" id="1.20.210.10">
    <property type="entry name" value="Cytochrome c oxidase-like, subunit I domain"/>
    <property type="match status" value="1"/>
</dbReference>
<dbReference type="EMBL" id="CP095071">
    <property type="protein sequence ID" value="UOQ86348.1"/>
    <property type="molecule type" value="Genomic_DNA"/>
</dbReference>